<dbReference type="GO" id="GO:0003700">
    <property type="term" value="F:DNA-binding transcription factor activity"/>
    <property type="evidence" value="ECO:0007669"/>
    <property type="project" value="InterPro"/>
</dbReference>
<dbReference type="GO" id="GO:0003677">
    <property type="term" value="F:DNA binding"/>
    <property type="evidence" value="ECO:0007669"/>
    <property type="project" value="UniProtKB-KW"/>
</dbReference>
<gene>
    <name evidence="5" type="ORF">BUL40_07035</name>
</gene>
<feature type="domain" description="HTH gntR-type" evidence="4">
    <location>
        <begin position="6"/>
        <end position="64"/>
    </location>
</feature>
<dbReference type="EMBL" id="MTBC01000004">
    <property type="protein sequence ID" value="OQD42843.1"/>
    <property type="molecule type" value="Genomic_DNA"/>
</dbReference>
<name>A0A1V6LRN0_9FLAO</name>
<keyword evidence="3" id="KW-0804">Transcription</keyword>
<dbReference type="Proteomes" id="UP000191680">
    <property type="component" value="Unassembled WGS sequence"/>
</dbReference>
<keyword evidence="1" id="KW-0805">Transcription regulation</keyword>
<keyword evidence="6" id="KW-1185">Reference proteome</keyword>
<dbReference type="SMART" id="SM00345">
    <property type="entry name" value="HTH_GNTR"/>
    <property type="match status" value="1"/>
</dbReference>
<accession>A0A1V6LRN0</accession>
<keyword evidence="2" id="KW-0238">DNA-binding</keyword>
<evidence type="ECO:0000256" key="3">
    <source>
        <dbReference type="ARBA" id="ARBA00023163"/>
    </source>
</evidence>
<dbReference type="Gene3D" id="1.10.10.10">
    <property type="entry name" value="Winged helix-like DNA-binding domain superfamily/Winged helix DNA-binding domain"/>
    <property type="match status" value="1"/>
</dbReference>
<dbReference type="RefSeq" id="WP_080318656.1">
    <property type="nucleotide sequence ID" value="NZ_MTBC01000004.1"/>
</dbReference>
<evidence type="ECO:0000256" key="2">
    <source>
        <dbReference type="ARBA" id="ARBA00023125"/>
    </source>
</evidence>
<evidence type="ECO:0000313" key="5">
    <source>
        <dbReference type="EMBL" id="OQD42843.1"/>
    </source>
</evidence>
<reference evidence="5 6" key="1">
    <citation type="submission" date="2016-12" db="EMBL/GenBank/DDBJ databases">
        <authorList>
            <person name="Song W.-J."/>
            <person name="Kurnit D.M."/>
        </authorList>
    </citation>
    <scope>NUCLEOTIDE SEQUENCE [LARGE SCALE GENOMIC DNA]</scope>
    <source>
        <strain evidence="5 6">HSG9</strain>
    </source>
</reference>
<evidence type="ECO:0000259" key="4">
    <source>
        <dbReference type="SMART" id="SM00345"/>
    </source>
</evidence>
<dbReference type="InterPro" id="IPR036390">
    <property type="entry name" value="WH_DNA-bd_sf"/>
</dbReference>
<dbReference type="InterPro" id="IPR036388">
    <property type="entry name" value="WH-like_DNA-bd_sf"/>
</dbReference>
<sequence>MLRDHVREHLLHQIEKGNLQMEQTLNLAKIARELNLSVTPVREALSQLEQSEIVVSAPNRGFIIPNLNLNILQDLYQTVSELEVLALDSLKESVAANFEVKTTVYTVKNRLEINKRLLQLGKNKVLQRLVLNLHTKIGFYEGIYLKDKLLTDSFLQQWDSIQNAVLEENIPTAKLLLKMNWISILELMEQRVMLNQNVNF</sequence>
<evidence type="ECO:0000256" key="1">
    <source>
        <dbReference type="ARBA" id="ARBA00023015"/>
    </source>
</evidence>
<dbReference type="InterPro" id="IPR000524">
    <property type="entry name" value="Tscrpt_reg_HTH_GntR"/>
</dbReference>
<protein>
    <recommendedName>
        <fullName evidence="4">HTH gntR-type domain-containing protein</fullName>
    </recommendedName>
</protein>
<organism evidence="5 6">
    <name type="scientific">Croceivirga radicis</name>
    <dbReference type="NCBI Taxonomy" id="1929488"/>
    <lineage>
        <taxon>Bacteria</taxon>
        <taxon>Pseudomonadati</taxon>
        <taxon>Bacteroidota</taxon>
        <taxon>Flavobacteriia</taxon>
        <taxon>Flavobacteriales</taxon>
        <taxon>Flavobacteriaceae</taxon>
        <taxon>Croceivirga</taxon>
    </lineage>
</organism>
<dbReference type="PANTHER" id="PTHR43537:SF5">
    <property type="entry name" value="UXU OPERON TRANSCRIPTIONAL REGULATOR"/>
    <property type="match status" value="1"/>
</dbReference>
<proteinExistence type="predicted"/>
<dbReference type="AlphaFoldDB" id="A0A1V6LRN0"/>
<evidence type="ECO:0000313" key="6">
    <source>
        <dbReference type="Proteomes" id="UP000191680"/>
    </source>
</evidence>
<dbReference type="Pfam" id="PF00392">
    <property type="entry name" value="GntR"/>
    <property type="match status" value="1"/>
</dbReference>
<comment type="caution">
    <text evidence="5">The sequence shown here is derived from an EMBL/GenBank/DDBJ whole genome shotgun (WGS) entry which is preliminary data.</text>
</comment>
<dbReference type="OrthoDB" id="389878at2"/>
<dbReference type="SUPFAM" id="SSF46785">
    <property type="entry name" value="Winged helix' DNA-binding domain"/>
    <property type="match status" value="1"/>
</dbReference>
<dbReference type="PANTHER" id="PTHR43537">
    <property type="entry name" value="TRANSCRIPTIONAL REGULATOR, GNTR FAMILY"/>
    <property type="match status" value="1"/>
</dbReference>